<organism evidence="1 2">
    <name type="scientific">Candidatus Enterenecus faecium</name>
    <dbReference type="NCBI Taxonomy" id="2840780"/>
    <lineage>
        <taxon>Bacteria</taxon>
        <taxon>Bacillati</taxon>
        <taxon>Bacillota</taxon>
        <taxon>Clostridia</taxon>
        <taxon>Eubacteriales</taxon>
        <taxon>Candidatus Enterenecus</taxon>
    </lineage>
</organism>
<dbReference type="Gene3D" id="3.40.50.450">
    <property type="match status" value="1"/>
</dbReference>
<accession>A0A9D0YTD9</accession>
<gene>
    <name evidence="1" type="ORF">IAD31_04025</name>
</gene>
<dbReference type="SUPFAM" id="SSF102405">
    <property type="entry name" value="MCP/YpsA-like"/>
    <property type="match status" value="1"/>
</dbReference>
<dbReference type="Proteomes" id="UP000886879">
    <property type="component" value="Unassembled WGS sequence"/>
</dbReference>
<proteinExistence type="predicted"/>
<evidence type="ECO:0000313" key="2">
    <source>
        <dbReference type="Proteomes" id="UP000886879"/>
    </source>
</evidence>
<comment type="caution">
    <text evidence="1">The sequence shown here is derived from an EMBL/GenBank/DDBJ whole genome shotgun (WGS) entry which is preliminary data.</text>
</comment>
<dbReference type="InterPro" id="IPR010697">
    <property type="entry name" value="YspA"/>
</dbReference>
<evidence type="ECO:0000313" key="1">
    <source>
        <dbReference type="EMBL" id="HIQ60750.1"/>
    </source>
</evidence>
<sequence length="166" mass="19366">MDTRKFTCCFTGHRPQAFPWGYNEEDPRCINLKHRLKGEILCAIHDYDIHYFLSGMAQGVDTWAAEMVLELQRDYSISLECVLPCRDQASHWPYESRRRYRSILQRCNQVTLLQSQYSQDCFQRRNQYMIDRSGLVIAVWNGTPSGTGNTVRYAKAKGKLVYTLTP</sequence>
<name>A0A9D0YTD9_9FIRM</name>
<dbReference type="PANTHER" id="PTHR38440:SF1">
    <property type="entry name" value="UPF0398 PROTEIN SPR0331"/>
    <property type="match status" value="1"/>
</dbReference>
<dbReference type="EMBL" id="DVFO01000038">
    <property type="protein sequence ID" value="HIQ60750.1"/>
    <property type="molecule type" value="Genomic_DNA"/>
</dbReference>
<protein>
    <submittedName>
        <fullName evidence="1">DUF1273 family protein</fullName>
    </submittedName>
</protein>
<dbReference type="Pfam" id="PF06908">
    <property type="entry name" value="YpsA"/>
    <property type="match status" value="1"/>
</dbReference>
<reference evidence="1" key="1">
    <citation type="submission" date="2020-10" db="EMBL/GenBank/DDBJ databases">
        <authorList>
            <person name="Gilroy R."/>
        </authorList>
    </citation>
    <scope>NUCLEOTIDE SEQUENCE</scope>
    <source>
        <strain evidence="1">ChiGjej2B2-12916</strain>
    </source>
</reference>
<dbReference type="PANTHER" id="PTHR38440">
    <property type="entry name" value="UPF0398 PROTEIN YPSA"/>
    <property type="match status" value="1"/>
</dbReference>
<reference evidence="1" key="2">
    <citation type="journal article" date="2021" name="PeerJ">
        <title>Extensive microbial diversity within the chicken gut microbiome revealed by metagenomics and culture.</title>
        <authorList>
            <person name="Gilroy R."/>
            <person name="Ravi A."/>
            <person name="Getino M."/>
            <person name="Pursley I."/>
            <person name="Horton D.L."/>
            <person name="Alikhan N.F."/>
            <person name="Baker D."/>
            <person name="Gharbi K."/>
            <person name="Hall N."/>
            <person name="Watson M."/>
            <person name="Adriaenssens E.M."/>
            <person name="Foster-Nyarko E."/>
            <person name="Jarju S."/>
            <person name="Secka A."/>
            <person name="Antonio M."/>
            <person name="Oren A."/>
            <person name="Chaudhuri R.R."/>
            <person name="La Ragione R."/>
            <person name="Hildebrand F."/>
            <person name="Pallen M.J."/>
        </authorList>
    </citation>
    <scope>NUCLEOTIDE SEQUENCE</scope>
    <source>
        <strain evidence="1">ChiGjej2B2-12916</strain>
    </source>
</reference>
<dbReference type="AlphaFoldDB" id="A0A9D0YTD9"/>